<dbReference type="PATRIC" id="fig|320778.3.peg.3321"/>
<dbReference type="Gene3D" id="1.25.40.10">
    <property type="entry name" value="Tetratricopeptide repeat domain"/>
    <property type="match status" value="1"/>
</dbReference>
<dbReference type="RefSeq" id="WP_047886054.1">
    <property type="nucleotide sequence ID" value="NZ_CP071326.1"/>
</dbReference>
<organism evidence="2 3">
    <name type="scientific">Photobacterium ganghwense</name>
    <dbReference type="NCBI Taxonomy" id="320778"/>
    <lineage>
        <taxon>Bacteria</taxon>
        <taxon>Pseudomonadati</taxon>
        <taxon>Pseudomonadota</taxon>
        <taxon>Gammaproteobacteria</taxon>
        <taxon>Vibrionales</taxon>
        <taxon>Vibrionaceae</taxon>
        <taxon>Photobacterium</taxon>
    </lineage>
</organism>
<dbReference type="OrthoDB" id="5870895at2"/>
<feature type="chain" id="PRO_5005252719" description="Tetratricopeptide repeat protein" evidence="1">
    <location>
        <begin position="17"/>
        <end position="490"/>
    </location>
</feature>
<dbReference type="InterPro" id="IPR019734">
    <property type="entry name" value="TPR_rpt"/>
</dbReference>
<dbReference type="InterPro" id="IPR011990">
    <property type="entry name" value="TPR-like_helical_dom_sf"/>
</dbReference>
<dbReference type="Proteomes" id="UP000035909">
    <property type="component" value="Unassembled WGS sequence"/>
</dbReference>
<name>A0A0J1H8U0_9GAMM</name>
<evidence type="ECO:0000313" key="3">
    <source>
        <dbReference type="Proteomes" id="UP000035909"/>
    </source>
</evidence>
<dbReference type="SUPFAM" id="SSF48452">
    <property type="entry name" value="TPR-like"/>
    <property type="match status" value="1"/>
</dbReference>
<dbReference type="Pfam" id="PF13174">
    <property type="entry name" value="TPR_6"/>
    <property type="match status" value="1"/>
</dbReference>
<keyword evidence="3" id="KW-1185">Reference proteome</keyword>
<feature type="signal peptide" evidence="1">
    <location>
        <begin position="1"/>
        <end position="16"/>
    </location>
</feature>
<gene>
    <name evidence="2" type="ORF">ABT57_15275</name>
</gene>
<accession>A0A0J1H8U0</accession>
<evidence type="ECO:0000256" key="1">
    <source>
        <dbReference type="SAM" id="SignalP"/>
    </source>
</evidence>
<keyword evidence="1" id="KW-0732">Signal</keyword>
<proteinExistence type="predicted"/>
<dbReference type="EMBL" id="LDOU01000015">
    <property type="protein sequence ID" value="KLV08165.1"/>
    <property type="molecule type" value="Genomic_DNA"/>
</dbReference>
<protein>
    <recommendedName>
        <fullName evidence="4">Tetratricopeptide repeat protein</fullName>
    </recommendedName>
</protein>
<comment type="caution">
    <text evidence="2">The sequence shown here is derived from an EMBL/GenBank/DDBJ whole genome shotgun (WGS) entry which is preliminary data.</text>
</comment>
<dbReference type="AlphaFoldDB" id="A0A0J1H8U0"/>
<reference evidence="2 3" key="1">
    <citation type="submission" date="2015-05" db="EMBL/GenBank/DDBJ databases">
        <title>Photobacterium galathea sp. nov.</title>
        <authorList>
            <person name="Machado H."/>
            <person name="Gram L."/>
        </authorList>
    </citation>
    <scope>NUCLEOTIDE SEQUENCE [LARGE SCALE GENOMIC DNA]</scope>
    <source>
        <strain evidence="2 3">DSM 22954</strain>
    </source>
</reference>
<dbReference type="STRING" id="320778.ABT57_15275"/>
<evidence type="ECO:0008006" key="4">
    <source>
        <dbReference type="Google" id="ProtNLM"/>
    </source>
</evidence>
<sequence length="490" mass="55717">MKPLTLALLAATPVMAAEQAQVQLLERQVSVEVAPQRTQSQFDETPIWKILEKEGWQAAQQAAANNKTSEKLNTEISYQEALNQLTQAVKTHQNEQARQLLAAHPDWASCQRIQWAWLDLQQEVATGYGPKAKQKFTQILTACPDHGLSTTQKLLGWTRNTNGSDILARYRQSAGYQPEAYNKLAYQLHLTQLGQARLSTADADAAGKQITQLRDAKGAEMLGWQYYRQKQYSQALMWFDQSIQWTRSGSAGTGQPNKKQIEGKILTLQQLGRSEDASRLQQQWASRYPALKKLNAGEGSPQLTKVCKSEPQACLELLYQQPSMTASQYALAGWQWYKLDRPLTAKRAFEQALEAMPGSDKQFQDTQYGYTLALNKAGFEQHAEFLANKLADPQRKMLYAKQRESKAILNAYEQQNYQFVIEHSEAFEDSFGKEVGLTEIKGWAYYNQKQNTKAVETFRKLVEAYPYDERFQDALKTAECAQKKSYKLCY</sequence>
<evidence type="ECO:0000313" key="2">
    <source>
        <dbReference type="EMBL" id="KLV08165.1"/>
    </source>
</evidence>